<evidence type="ECO:0000256" key="5">
    <source>
        <dbReference type="ARBA" id="ARBA00022605"/>
    </source>
</evidence>
<dbReference type="EMBL" id="QAYG01000004">
    <property type="protein sequence ID" value="PTW60635.1"/>
    <property type="molecule type" value="Genomic_DNA"/>
</dbReference>
<dbReference type="InterPro" id="IPR050073">
    <property type="entry name" value="2-IPM_HCS-like"/>
</dbReference>
<sequence length="417" mass="45299">MTMGKDFWEIRSKEPDRVTILDTTLRDGEQSPGVSLTGAEKLEIAQQLARLGVDVIEAGFPASSAGELAAVQRIAETVGRGQGHAQRGGRLEPPGIAGLSRANRHDIDKTWEGVRAAKCPRIHIVLPTSDIHLKYKLEKTRAQVLQIARDMVSYARSLCDDVEFSAEDSTRTDRDYLFEVLDAVVDAGARTLNIPDTVGYAMPAEYGDLIRVLCERYAARGDVVISGHCHDDLGVATANTLAAIANGARQVEVTINGIGERAGNACLLETVMALHTRKPFYGLETGIDRHEIGPTSRLVSTLTGMALQANKAITGANAFAHESGIHQDGILKNRSTYEIMEASELGLDQTGLVLGKHSGRNAFRAKLRELGFAMEDGELNRAFVRFKDMADSQKSVSEAEIRAICEMMESEREGAPL</sequence>
<dbReference type="PROSITE" id="PS50991">
    <property type="entry name" value="PYR_CT"/>
    <property type="match status" value="1"/>
</dbReference>
<gene>
    <name evidence="12" type="ORF">C8N35_104261</name>
</gene>
<dbReference type="FunFam" id="1.10.238.260:FF:000001">
    <property type="entry name" value="2-isopropylmalate synthase"/>
    <property type="match status" value="1"/>
</dbReference>
<name>A0A2T5VA53_9HYPH</name>
<keyword evidence="7" id="KW-0464">Manganese</keyword>
<dbReference type="PROSITE" id="PS00816">
    <property type="entry name" value="AIPM_HOMOCIT_SYNTH_2"/>
    <property type="match status" value="1"/>
</dbReference>
<dbReference type="InterPro" id="IPR054691">
    <property type="entry name" value="LeuA/HCS_post-cat"/>
</dbReference>
<dbReference type="Gene3D" id="3.20.20.70">
    <property type="entry name" value="Aldolase class I"/>
    <property type="match status" value="1"/>
</dbReference>
<keyword evidence="13" id="KW-1185">Reference proteome</keyword>
<dbReference type="InterPro" id="IPR002034">
    <property type="entry name" value="AIPM/Hcit_synth_CS"/>
</dbReference>
<dbReference type="Gene3D" id="1.10.238.260">
    <property type="match status" value="1"/>
</dbReference>
<dbReference type="InterPro" id="IPR013785">
    <property type="entry name" value="Aldolase_TIM"/>
</dbReference>
<evidence type="ECO:0000256" key="7">
    <source>
        <dbReference type="ARBA" id="ARBA00023211"/>
    </source>
</evidence>
<evidence type="ECO:0000313" key="13">
    <source>
        <dbReference type="Proteomes" id="UP000244081"/>
    </source>
</evidence>
<evidence type="ECO:0000256" key="8">
    <source>
        <dbReference type="ARBA" id="ARBA00023304"/>
    </source>
</evidence>
<dbReference type="Pfam" id="PF00682">
    <property type="entry name" value="HMGL-like"/>
    <property type="match status" value="1"/>
</dbReference>
<dbReference type="FunFam" id="3.20.20.70:FF:000010">
    <property type="entry name" value="2-isopropylmalate synthase"/>
    <property type="match status" value="1"/>
</dbReference>
<evidence type="ECO:0000256" key="2">
    <source>
        <dbReference type="ARBA" id="ARBA00009396"/>
    </source>
</evidence>
<comment type="pathway">
    <text evidence="1">Amino-acid biosynthesis; L-leucine biosynthesis; L-leucine from 3-methyl-2-oxobutanoate: step 1/4.</text>
</comment>
<keyword evidence="5" id="KW-0028">Amino-acid biosynthesis</keyword>
<keyword evidence="6 10" id="KW-0808">Transferase</keyword>
<dbReference type="PANTHER" id="PTHR10277">
    <property type="entry name" value="HOMOCITRATE SYNTHASE-RELATED"/>
    <property type="match status" value="1"/>
</dbReference>
<evidence type="ECO:0000313" key="12">
    <source>
        <dbReference type="EMBL" id="PTW60635.1"/>
    </source>
</evidence>
<dbReference type="InterPro" id="IPR000891">
    <property type="entry name" value="PYR_CT"/>
</dbReference>
<dbReference type="CDD" id="cd07940">
    <property type="entry name" value="DRE_TIM_IPMS"/>
    <property type="match status" value="1"/>
</dbReference>
<dbReference type="GO" id="GO:0003852">
    <property type="term" value="F:2-isopropylmalate synthase activity"/>
    <property type="evidence" value="ECO:0007669"/>
    <property type="project" value="UniProtKB-EC"/>
</dbReference>
<dbReference type="PANTHER" id="PTHR10277:SF9">
    <property type="entry name" value="2-ISOPROPYLMALATE SYNTHASE 1, CHLOROPLASTIC-RELATED"/>
    <property type="match status" value="1"/>
</dbReference>
<dbReference type="Pfam" id="PF22617">
    <property type="entry name" value="HCS_D2"/>
    <property type="match status" value="1"/>
</dbReference>
<comment type="caution">
    <text evidence="12">The sequence shown here is derived from an EMBL/GenBank/DDBJ whole genome shotgun (WGS) entry which is preliminary data.</text>
</comment>
<evidence type="ECO:0000259" key="11">
    <source>
        <dbReference type="PROSITE" id="PS50991"/>
    </source>
</evidence>
<organism evidence="12 13">
    <name type="scientific">Breoghania corrubedonensis</name>
    <dbReference type="NCBI Taxonomy" id="665038"/>
    <lineage>
        <taxon>Bacteria</taxon>
        <taxon>Pseudomonadati</taxon>
        <taxon>Pseudomonadota</taxon>
        <taxon>Alphaproteobacteria</taxon>
        <taxon>Hyphomicrobiales</taxon>
        <taxon>Stappiaceae</taxon>
        <taxon>Breoghania</taxon>
    </lineage>
</organism>
<proteinExistence type="inferred from homology"/>
<dbReference type="GO" id="GO:0009098">
    <property type="term" value="P:L-leucine biosynthetic process"/>
    <property type="evidence" value="ECO:0007669"/>
    <property type="project" value="UniProtKB-KW"/>
</dbReference>
<dbReference type="EC" id="2.3.3.13" evidence="3"/>
<evidence type="ECO:0000256" key="10">
    <source>
        <dbReference type="RuleBase" id="RU003523"/>
    </source>
</evidence>
<evidence type="ECO:0000256" key="6">
    <source>
        <dbReference type="ARBA" id="ARBA00022679"/>
    </source>
</evidence>
<dbReference type="RefSeq" id="WP_210203521.1">
    <property type="nucleotide sequence ID" value="NZ_QAYG01000004.1"/>
</dbReference>
<reference evidence="12 13" key="1">
    <citation type="submission" date="2018-04" db="EMBL/GenBank/DDBJ databases">
        <title>Genomic Encyclopedia of Archaeal and Bacterial Type Strains, Phase II (KMG-II): from individual species to whole genera.</title>
        <authorList>
            <person name="Goeker M."/>
        </authorList>
    </citation>
    <scope>NUCLEOTIDE SEQUENCE [LARGE SCALE GENOMIC DNA]</scope>
    <source>
        <strain evidence="12 13">DSM 23382</strain>
    </source>
</reference>
<keyword evidence="4" id="KW-0432">Leucine biosynthesis</keyword>
<evidence type="ECO:0000256" key="4">
    <source>
        <dbReference type="ARBA" id="ARBA00022430"/>
    </source>
</evidence>
<evidence type="ECO:0000256" key="1">
    <source>
        <dbReference type="ARBA" id="ARBA00004689"/>
    </source>
</evidence>
<dbReference type="PROSITE" id="PS00815">
    <property type="entry name" value="AIPM_HOMOCIT_SYNTH_1"/>
    <property type="match status" value="1"/>
</dbReference>
<accession>A0A2T5VA53</accession>
<dbReference type="Proteomes" id="UP000244081">
    <property type="component" value="Unassembled WGS sequence"/>
</dbReference>
<dbReference type="SUPFAM" id="SSF51569">
    <property type="entry name" value="Aldolase"/>
    <property type="match status" value="1"/>
</dbReference>
<evidence type="ECO:0000256" key="3">
    <source>
        <dbReference type="ARBA" id="ARBA00012973"/>
    </source>
</evidence>
<feature type="domain" description="Pyruvate carboxyltransferase" evidence="11">
    <location>
        <begin position="18"/>
        <end position="293"/>
    </location>
</feature>
<keyword evidence="8" id="KW-0100">Branched-chain amino acid biosynthesis</keyword>
<protein>
    <recommendedName>
        <fullName evidence="3">2-isopropylmalate synthase</fullName>
        <ecNumber evidence="3">2.3.3.13</ecNumber>
    </recommendedName>
    <alternativeName>
        <fullName evidence="9">Alpha-IPM synthase</fullName>
    </alternativeName>
</protein>
<evidence type="ECO:0000256" key="9">
    <source>
        <dbReference type="ARBA" id="ARBA00029993"/>
    </source>
</evidence>
<dbReference type="AlphaFoldDB" id="A0A2T5VA53"/>
<dbReference type="NCBIfam" id="NF002086">
    <property type="entry name" value="PRK00915.1-3"/>
    <property type="match status" value="1"/>
</dbReference>
<comment type="similarity">
    <text evidence="2">Belongs to the alpha-IPM synthase/homocitrate synthase family. LeuA type 1 subfamily.</text>
</comment>